<evidence type="ECO:0000259" key="19">
    <source>
        <dbReference type="Pfam" id="PF00361"/>
    </source>
</evidence>
<keyword evidence="11 18" id="KW-0249">Electron transport</keyword>
<dbReference type="PANTHER" id="PTHR46552:SF1">
    <property type="entry name" value="NADH-UBIQUINONE OXIDOREDUCTASE CHAIN 2"/>
    <property type="match status" value="1"/>
</dbReference>
<keyword evidence="16 18" id="KW-0472">Membrane</keyword>
<comment type="function">
    <text evidence="18">Core subunit of the mitochondrial membrane respiratory chain NADH dehydrogenase (Complex I) which catalyzes electron transfer from NADH through the respiratory chain, using ubiquinone as an electron acceptor. Essential for the catalytic activity and assembly of complex I.</text>
</comment>
<evidence type="ECO:0000256" key="9">
    <source>
        <dbReference type="ARBA" id="ARBA00022792"/>
    </source>
</evidence>
<evidence type="ECO:0000256" key="8">
    <source>
        <dbReference type="ARBA" id="ARBA00022692"/>
    </source>
</evidence>
<evidence type="ECO:0000256" key="4">
    <source>
        <dbReference type="ARBA" id="ARBA00012944"/>
    </source>
</evidence>
<dbReference type="Pfam" id="PF00361">
    <property type="entry name" value="Proton_antipo_M"/>
    <property type="match status" value="2"/>
</dbReference>
<evidence type="ECO:0000256" key="18">
    <source>
        <dbReference type="RuleBase" id="RU003403"/>
    </source>
</evidence>
<gene>
    <name evidence="20" type="primary">ND2</name>
</gene>
<evidence type="ECO:0000313" key="20">
    <source>
        <dbReference type="EMBL" id="AIW06145.1"/>
    </source>
</evidence>
<keyword evidence="13 18" id="KW-0520">NAD</keyword>
<feature type="transmembrane region" description="Helical" evidence="18">
    <location>
        <begin position="248"/>
        <end position="277"/>
    </location>
</feature>
<dbReference type="InterPro" id="IPR050175">
    <property type="entry name" value="Complex_I_Subunit_2"/>
</dbReference>
<feature type="transmembrane region" description="Helical" evidence="18">
    <location>
        <begin position="7"/>
        <end position="28"/>
    </location>
</feature>
<comment type="similarity">
    <text evidence="3 18">Belongs to the complex I subunit 2 family.</text>
</comment>
<keyword evidence="12 18" id="KW-1133">Transmembrane helix</keyword>
<evidence type="ECO:0000256" key="13">
    <source>
        <dbReference type="ARBA" id="ARBA00023027"/>
    </source>
</evidence>
<evidence type="ECO:0000256" key="11">
    <source>
        <dbReference type="ARBA" id="ARBA00022982"/>
    </source>
</evidence>
<dbReference type="GO" id="GO:0008137">
    <property type="term" value="F:NADH dehydrogenase (ubiquinone) activity"/>
    <property type="evidence" value="ECO:0007669"/>
    <property type="project" value="UniProtKB-EC"/>
</dbReference>
<keyword evidence="6" id="KW-0813">Transport</keyword>
<organism evidence="20">
    <name type="scientific">Gaeana maculata</name>
    <dbReference type="NCBI Taxonomy" id="1560031"/>
    <lineage>
        <taxon>Eukaryota</taxon>
        <taxon>Metazoa</taxon>
        <taxon>Ecdysozoa</taxon>
        <taxon>Arthropoda</taxon>
        <taxon>Hexapoda</taxon>
        <taxon>Insecta</taxon>
        <taxon>Pterygota</taxon>
        <taxon>Neoptera</taxon>
        <taxon>Paraneoptera</taxon>
        <taxon>Hemiptera</taxon>
        <taxon>Auchenorrhyncha</taxon>
        <taxon>Cicadoidea</taxon>
        <taxon>Cicadidae</taxon>
        <taxon>Cicadinae</taxon>
        <taxon>Gaeanini</taxon>
        <taxon>Gaeana</taxon>
    </lineage>
</organism>
<evidence type="ECO:0000256" key="12">
    <source>
        <dbReference type="ARBA" id="ARBA00022989"/>
    </source>
</evidence>
<geneLocation type="mitochondrion" evidence="20"/>
<dbReference type="EMBL" id="KM244671">
    <property type="protein sequence ID" value="AIW06145.1"/>
    <property type="molecule type" value="Genomic_DNA"/>
</dbReference>
<evidence type="ECO:0000256" key="3">
    <source>
        <dbReference type="ARBA" id="ARBA00007012"/>
    </source>
</evidence>
<evidence type="ECO:0000256" key="7">
    <source>
        <dbReference type="ARBA" id="ARBA00022660"/>
    </source>
</evidence>
<feature type="transmembrane region" description="Helical" evidence="18">
    <location>
        <begin position="298"/>
        <end position="322"/>
    </location>
</feature>
<evidence type="ECO:0000256" key="10">
    <source>
        <dbReference type="ARBA" id="ARBA00022967"/>
    </source>
</evidence>
<comment type="function">
    <text evidence="1">Core subunit of the mitochondrial membrane respiratory chain NADH dehydrogenase (Complex I) that is believed to belong to the minimal assembly required for catalysis. Complex I functions in the transfer of electrons from NADH to the respiratory chain. The immediate electron acceptor for the enzyme is believed to be ubiquinone.</text>
</comment>
<dbReference type="EC" id="7.1.1.2" evidence="4 18"/>
<keyword evidence="7 18" id="KW-0679">Respiratory chain</keyword>
<evidence type="ECO:0000256" key="15">
    <source>
        <dbReference type="ARBA" id="ARBA00023128"/>
    </source>
</evidence>
<dbReference type="GO" id="GO:0005743">
    <property type="term" value="C:mitochondrial inner membrane"/>
    <property type="evidence" value="ECO:0007669"/>
    <property type="project" value="UniProtKB-SubCell"/>
</dbReference>
<evidence type="ECO:0000256" key="2">
    <source>
        <dbReference type="ARBA" id="ARBA00004448"/>
    </source>
</evidence>
<evidence type="ECO:0000256" key="5">
    <source>
        <dbReference type="ARBA" id="ARBA00021008"/>
    </source>
</evidence>
<evidence type="ECO:0000256" key="17">
    <source>
        <dbReference type="ARBA" id="ARBA00049551"/>
    </source>
</evidence>
<dbReference type="AlphaFoldDB" id="A0A0A0RUW4"/>
<keyword evidence="10 18" id="KW-1278">Translocase</keyword>
<feature type="transmembrane region" description="Helical" evidence="18">
    <location>
        <begin position="187"/>
        <end position="207"/>
    </location>
</feature>
<feature type="domain" description="NADH:quinone oxidoreductase/Mrp antiporter transmembrane" evidence="19">
    <location>
        <begin position="84"/>
        <end position="270"/>
    </location>
</feature>
<comment type="catalytic activity">
    <reaction evidence="17 18">
        <text>a ubiquinone + NADH + 5 H(+)(in) = a ubiquinol + NAD(+) + 4 H(+)(out)</text>
        <dbReference type="Rhea" id="RHEA:29091"/>
        <dbReference type="Rhea" id="RHEA-COMP:9565"/>
        <dbReference type="Rhea" id="RHEA-COMP:9566"/>
        <dbReference type="ChEBI" id="CHEBI:15378"/>
        <dbReference type="ChEBI" id="CHEBI:16389"/>
        <dbReference type="ChEBI" id="CHEBI:17976"/>
        <dbReference type="ChEBI" id="CHEBI:57540"/>
        <dbReference type="ChEBI" id="CHEBI:57945"/>
        <dbReference type="EC" id="7.1.1.2"/>
    </reaction>
</comment>
<sequence>MKFNSSNMLFLTFMLIGIMISISSNNWLGCWMGIEMNLISFLPIMMNSMSVYSSESMMKYFIIQSMGSGLFFFSLMFMFMYNINYLLMISLLIKMGCPPFHLWYPSMMEGMSWYNCFLLSTIQKLTPMILVSYLNLNITLFILLSCLWGSLGGLMYSSLRKIIAYSSIYNLGWMISGIYMVSYSWMIYWLIYSLTLMMVCYLFYIFGLNYLNQLFLISISFMKLILLAIIFLSMGGMPPFLGFFPSMIMVYCLILSKMFFICFVLLISALLVMFFYLRIIFTGLMMYSISIKYFSYSLNWLFYLFSIISLFGLLFILMLMFYF</sequence>
<feature type="transmembrane region" description="Helical" evidence="18">
    <location>
        <begin position="85"/>
        <end position="104"/>
    </location>
</feature>
<accession>A0A0A0RUW4</accession>
<keyword evidence="8 18" id="KW-0812">Transmembrane</keyword>
<evidence type="ECO:0000256" key="16">
    <source>
        <dbReference type="ARBA" id="ARBA00023136"/>
    </source>
</evidence>
<feature type="domain" description="NADH:quinone oxidoreductase/Mrp antiporter transmembrane" evidence="19">
    <location>
        <begin position="24"/>
        <end position="82"/>
    </location>
</feature>
<dbReference type="PRINTS" id="PR01436">
    <property type="entry name" value="NADHDHGNASE2"/>
</dbReference>
<feature type="transmembrane region" description="Helical" evidence="18">
    <location>
        <begin position="214"/>
        <end position="236"/>
    </location>
</feature>
<keyword evidence="15 18" id="KW-0496">Mitochondrion</keyword>
<dbReference type="GO" id="GO:0006120">
    <property type="term" value="P:mitochondrial electron transport, NADH to ubiquinone"/>
    <property type="evidence" value="ECO:0007669"/>
    <property type="project" value="InterPro"/>
</dbReference>
<proteinExistence type="inferred from homology"/>
<feature type="transmembrane region" description="Helical" evidence="18">
    <location>
        <begin position="60"/>
        <end position="79"/>
    </location>
</feature>
<feature type="transmembrane region" description="Helical" evidence="18">
    <location>
        <begin position="136"/>
        <end position="155"/>
    </location>
</feature>
<comment type="subcellular location">
    <subcellularLocation>
        <location evidence="2 18">Mitochondrion inner membrane</location>
        <topology evidence="2 18">Multi-pass membrane protein</topology>
    </subcellularLocation>
</comment>
<evidence type="ECO:0000256" key="1">
    <source>
        <dbReference type="ARBA" id="ARBA00003257"/>
    </source>
</evidence>
<name>A0A0A0RUW4_9HEMI</name>
<evidence type="ECO:0000256" key="14">
    <source>
        <dbReference type="ARBA" id="ARBA00023075"/>
    </source>
</evidence>
<protein>
    <recommendedName>
        <fullName evidence="5 18">NADH-ubiquinone oxidoreductase chain 2</fullName>
        <ecNumber evidence="4 18">7.1.1.2</ecNumber>
    </recommendedName>
</protein>
<evidence type="ECO:0000256" key="6">
    <source>
        <dbReference type="ARBA" id="ARBA00022448"/>
    </source>
</evidence>
<dbReference type="InterPro" id="IPR001750">
    <property type="entry name" value="ND/Mrp_TM"/>
</dbReference>
<dbReference type="PANTHER" id="PTHR46552">
    <property type="entry name" value="NADH-UBIQUINONE OXIDOREDUCTASE CHAIN 2"/>
    <property type="match status" value="1"/>
</dbReference>
<keyword evidence="14 18" id="KW-0830">Ubiquinone</keyword>
<reference evidence="20" key="1">
    <citation type="journal article" date="2014" name="Nucleic Acids Res.">
        <title>Multiplex sequencing of pooled mitochondrial genomes-a crucial step toward biodiversity analysis using mito-metagenomics.</title>
        <authorList>
            <person name="Tang M."/>
            <person name="Tan M."/>
            <person name="Meng G."/>
            <person name="Yang S."/>
            <person name="Su X."/>
            <person name="Liu S."/>
            <person name="Song W."/>
            <person name="Li Y."/>
            <person name="Wu Q."/>
            <person name="Zhang A."/>
            <person name="Zhou X."/>
        </authorList>
    </citation>
    <scope>NUCLEOTIDE SEQUENCE</scope>
    <source>
        <strain evidence="20">CL11</strain>
    </source>
</reference>
<feature type="transmembrane region" description="Helical" evidence="18">
    <location>
        <begin position="162"/>
        <end position="181"/>
    </location>
</feature>
<keyword evidence="9 18" id="KW-0999">Mitochondrion inner membrane</keyword>
<dbReference type="InterPro" id="IPR003917">
    <property type="entry name" value="NADH_UbQ_OxRdtase_chain2"/>
</dbReference>